<evidence type="ECO:0000313" key="2">
    <source>
        <dbReference type="EMBL" id="CAA9552979.1"/>
    </source>
</evidence>
<feature type="compositionally biased region" description="Basic and acidic residues" evidence="1">
    <location>
        <begin position="53"/>
        <end position="64"/>
    </location>
</feature>
<gene>
    <name evidence="2" type="ORF">AVDCRST_MAG79-2847</name>
</gene>
<dbReference type="AlphaFoldDB" id="A0A6J4UKE1"/>
<accession>A0A6J4UKE1</accession>
<evidence type="ECO:0000256" key="1">
    <source>
        <dbReference type="SAM" id="MobiDB-lite"/>
    </source>
</evidence>
<protein>
    <submittedName>
        <fullName evidence="2">Uncharacterized protein</fullName>
    </submittedName>
</protein>
<feature type="region of interest" description="Disordered" evidence="1">
    <location>
        <begin position="1"/>
        <end position="64"/>
    </location>
</feature>
<dbReference type="EMBL" id="CADCWC010000447">
    <property type="protein sequence ID" value="CAA9552979.1"/>
    <property type="molecule type" value="Genomic_DNA"/>
</dbReference>
<name>A0A6J4UKE1_9ACTN</name>
<reference evidence="2" key="1">
    <citation type="submission" date="2020-02" db="EMBL/GenBank/DDBJ databases">
        <authorList>
            <person name="Meier V. D."/>
        </authorList>
    </citation>
    <scope>NUCLEOTIDE SEQUENCE</scope>
    <source>
        <strain evidence="2">AVDCRST_MAG79</strain>
    </source>
</reference>
<sequence>MTTEEHDEQPENVRDDSTAAAAPESAPTEPPAGDTTPERTDAMAAERPQTSRAEADFGRTDGAA</sequence>
<organism evidence="2">
    <name type="scientific">uncultured Thermoleophilia bacterium</name>
    <dbReference type="NCBI Taxonomy" id="1497501"/>
    <lineage>
        <taxon>Bacteria</taxon>
        <taxon>Bacillati</taxon>
        <taxon>Actinomycetota</taxon>
        <taxon>Thermoleophilia</taxon>
        <taxon>environmental samples</taxon>
    </lineage>
</organism>
<feature type="compositionally biased region" description="Low complexity" evidence="1">
    <location>
        <begin position="18"/>
        <end position="27"/>
    </location>
</feature>
<proteinExistence type="predicted"/>